<accession>A0A5B7FID1</accession>
<comment type="caution">
    <text evidence="1">The sequence shown here is derived from an EMBL/GenBank/DDBJ whole genome shotgun (WGS) entry which is preliminary data.</text>
</comment>
<protein>
    <submittedName>
        <fullName evidence="1">Uncharacterized protein</fullName>
    </submittedName>
</protein>
<organism evidence="1 2">
    <name type="scientific">Portunus trituberculatus</name>
    <name type="common">Swimming crab</name>
    <name type="synonym">Neptunus trituberculatus</name>
    <dbReference type="NCBI Taxonomy" id="210409"/>
    <lineage>
        <taxon>Eukaryota</taxon>
        <taxon>Metazoa</taxon>
        <taxon>Ecdysozoa</taxon>
        <taxon>Arthropoda</taxon>
        <taxon>Crustacea</taxon>
        <taxon>Multicrustacea</taxon>
        <taxon>Malacostraca</taxon>
        <taxon>Eumalacostraca</taxon>
        <taxon>Eucarida</taxon>
        <taxon>Decapoda</taxon>
        <taxon>Pleocyemata</taxon>
        <taxon>Brachyura</taxon>
        <taxon>Eubrachyura</taxon>
        <taxon>Portunoidea</taxon>
        <taxon>Portunidae</taxon>
        <taxon>Portuninae</taxon>
        <taxon>Portunus</taxon>
    </lineage>
</organism>
<reference evidence="1 2" key="1">
    <citation type="submission" date="2019-05" db="EMBL/GenBank/DDBJ databases">
        <title>Another draft genome of Portunus trituberculatus and its Hox gene families provides insights of decapod evolution.</title>
        <authorList>
            <person name="Jeong J.-H."/>
            <person name="Song I."/>
            <person name="Kim S."/>
            <person name="Choi T."/>
            <person name="Kim D."/>
            <person name="Ryu S."/>
            <person name="Kim W."/>
        </authorList>
    </citation>
    <scope>NUCLEOTIDE SEQUENCE [LARGE SCALE GENOMIC DNA]</scope>
    <source>
        <tissue evidence="1">Muscle</tissue>
    </source>
</reference>
<gene>
    <name evidence="1" type="ORF">E2C01_038367</name>
</gene>
<dbReference type="Proteomes" id="UP000324222">
    <property type="component" value="Unassembled WGS sequence"/>
</dbReference>
<dbReference type="EMBL" id="VSRR010006395">
    <property type="protein sequence ID" value="MPC44688.1"/>
    <property type="molecule type" value="Genomic_DNA"/>
</dbReference>
<name>A0A5B7FID1_PORTR</name>
<keyword evidence="2" id="KW-1185">Reference proteome</keyword>
<evidence type="ECO:0000313" key="1">
    <source>
        <dbReference type="EMBL" id="MPC44688.1"/>
    </source>
</evidence>
<proteinExistence type="predicted"/>
<sequence>MVTLIASVDATSSGMGMVTLTPIVSVDATSRRRGTSIEDEDVDATSSGKGMVTLIASVDSTLSGCQHRR</sequence>
<evidence type="ECO:0000313" key="2">
    <source>
        <dbReference type="Proteomes" id="UP000324222"/>
    </source>
</evidence>
<dbReference type="AlphaFoldDB" id="A0A5B7FID1"/>